<dbReference type="Gene3D" id="3.30.700.10">
    <property type="entry name" value="Glycoprotein, Type 4 Pilin"/>
    <property type="match status" value="1"/>
</dbReference>
<accession>A0ABT2A2M3</accession>
<keyword evidence="1" id="KW-1133">Transmembrane helix</keyword>
<dbReference type="InterPro" id="IPR012902">
    <property type="entry name" value="N_methyl_site"/>
</dbReference>
<keyword evidence="3" id="KW-1185">Reference proteome</keyword>
<feature type="transmembrane region" description="Helical" evidence="1">
    <location>
        <begin position="12"/>
        <end position="37"/>
    </location>
</feature>
<evidence type="ECO:0000313" key="3">
    <source>
        <dbReference type="Proteomes" id="UP001205560"/>
    </source>
</evidence>
<keyword evidence="1" id="KW-0812">Transmembrane</keyword>
<name>A0ABT2A2M3_9BURK</name>
<reference evidence="2 3" key="1">
    <citation type="submission" date="2022-08" db="EMBL/GenBank/DDBJ databases">
        <title>Reclassification of Massilia species as members of the genera Telluria, Duganella, Pseudoduganella, Mokoshia gen. nov. and Zemynaea gen. nov. using orthogonal and non-orthogonal genome-based approaches.</title>
        <authorList>
            <person name="Bowman J.P."/>
        </authorList>
    </citation>
    <scope>NUCLEOTIDE SEQUENCE [LARGE SCALE GENOMIC DNA]</scope>
    <source>
        <strain evidence="2 3">LMG 28164</strain>
    </source>
</reference>
<evidence type="ECO:0000256" key="1">
    <source>
        <dbReference type="SAM" id="Phobius"/>
    </source>
</evidence>
<dbReference type="EMBL" id="JANUGX010000003">
    <property type="protein sequence ID" value="MCS0588440.1"/>
    <property type="molecule type" value="Genomic_DNA"/>
</dbReference>
<dbReference type="NCBIfam" id="TIGR02532">
    <property type="entry name" value="IV_pilin_GFxxxE"/>
    <property type="match status" value="1"/>
</dbReference>
<dbReference type="PROSITE" id="PS00409">
    <property type="entry name" value="PROKAR_NTER_METHYL"/>
    <property type="match status" value="1"/>
</dbReference>
<dbReference type="SUPFAM" id="SSF54523">
    <property type="entry name" value="Pili subunits"/>
    <property type="match status" value="1"/>
</dbReference>
<dbReference type="RefSeq" id="WP_258844201.1">
    <property type="nucleotide sequence ID" value="NZ_JANUGX010000003.1"/>
</dbReference>
<organism evidence="2 3">
    <name type="scientific">Massilia norwichensis</name>
    <dbReference type="NCBI Taxonomy" id="1442366"/>
    <lineage>
        <taxon>Bacteria</taxon>
        <taxon>Pseudomonadati</taxon>
        <taxon>Pseudomonadota</taxon>
        <taxon>Betaproteobacteria</taxon>
        <taxon>Burkholderiales</taxon>
        <taxon>Oxalobacteraceae</taxon>
        <taxon>Telluria group</taxon>
        <taxon>Massilia</taxon>
    </lineage>
</organism>
<dbReference type="InterPro" id="IPR045584">
    <property type="entry name" value="Pilin-like"/>
</dbReference>
<keyword evidence="1" id="KW-0472">Membrane</keyword>
<comment type="caution">
    <text evidence="2">The sequence shown here is derived from an EMBL/GenBank/DDBJ whole genome shotgun (WGS) entry which is preliminary data.</text>
</comment>
<evidence type="ECO:0000313" key="2">
    <source>
        <dbReference type="EMBL" id="MCS0588440.1"/>
    </source>
</evidence>
<proteinExistence type="predicted"/>
<dbReference type="Pfam" id="PF07963">
    <property type="entry name" value="N_methyl"/>
    <property type="match status" value="1"/>
</dbReference>
<protein>
    <submittedName>
        <fullName evidence="2">Type II secretion system GspH family protein</fullName>
    </submittedName>
</protein>
<sequence length="316" mass="33825">MMRRFALPARSRGFTLVEVVLTIVIIGIVAGMVAVFIRAPILSYRDAVDRAELTDQADLALRRIARDIRLALPNSLRVSANNSQLELLQTRSGARYLSTDDGVPDNVVLSFEDKADLDFIAAGPPSSFSSVRAGDFVVVYNLGQGFEPANAYALADTGVNINTPCAGAASAAGNIACITGIASYSGTINGVTVSGYRITLAANPFAWQDTPLQSPLQRFQVVSGPVSFYCVTNSNGRADLWRAWNYPITKEPGPPPASAKRALVATNLKSCNDIFSYGSAASQRTGLVRIALELRGRNDNPATVRLVHQVHVDNTP</sequence>
<dbReference type="Proteomes" id="UP001205560">
    <property type="component" value="Unassembled WGS sequence"/>
</dbReference>
<gene>
    <name evidence="2" type="ORF">NX782_04405</name>
</gene>